<organism evidence="3 4">
    <name type="scientific">Labilithrix luteola</name>
    <dbReference type="NCBI Taxonomy" id="1391654"/>
    <lineage>
        <taxon>Bacteria</taxon>
        <taxon>Pseudomonadati</taxon>
        <taxon>Myxococcota</taxon>
        <taxon>Polyangia</taxon>
        <taxon>Polyangiales</taxon>
        <taxon>Labilitrichaceae</taxon>
        <taxon>Labilithrix</taxon>
    </lineage>
</organism>
<dbReference type="PROSITE" id="PS51257">
    <property type="entry name" value="PROKAR_LIPOPROTEIN"/>
    <property type="match status" value="1"/>
</dbReference>
<dbReference type="Proteomes" id="UP000064967">
    <property type="component" value="Chromosome"/>
</dbReference>
<gene>
    <name evidence="3" type="ORF">AKJ09_05070</name>
</gene>
<evidence type="ECO:0000313" key="4">
    <source>
        <dbReference type="Proteomes" id="UP000064967"/>
    </source>
</evidence>
<dbReference type="STRING" id="1391654.AKJ09_05070"/>
<evidence type="ECO:0000313" key="3">
    <source>
        <dbReference type="EMBL" id="AKU98406.1"/>
    </source>
</evidence>
<feature type="domain" description="IgGFc-binding protein N-terminal" evidence="2">
    <location>
        <begin position="236"/>
        <end position="563"/>
    </location>
</feature>
<feature type="chain" id="PRO_5005466584" description="IgGFc-binding protein N-terminal domain-containing protein" evidence="1">
    <location>
        <begin position="22"/>
        <end position="589"/>
    </location>
</feature>
<proteinExistence type="predicted"/>
<dbReference type="AlphaFoldDB" id="A0A0K1PYE7"/>
<dbReference type="Pfam" id="PF17517">
    <property type="entry name" value="IgGFc_binding"/>
    <property type="match status" value="1"/>
</dbReference>
<keyword evidence="4" id="KW-1185">Reference proteome</keyword>
<keyword evidence="1" id="KW-0732">Signal</keyword>
<protein>
    <recommendedName>
        <fullName evidence="2">IgGFc-binding protein N-terminal domain-containing protein</fullName>
    </recommendedName>
</protein>
<dbReference type="OrthoDB" id="5486557at2"/>
<reference evidence="3 4" key="1">
    <citation type="submission" date="2015-08" db="EMBL/GenBank/DDBJ databases">
        <authorList>
            <person name="Babu N.S."/>
            <person name="Beckwith C.J."/>
            <person name="Beseler K.G."/>
            <person name="Brison A."/>
            <person name="Carone J.V."/>
            <person name="Caskin T.P."/>
            <person name="Diamond M."/>
            <person name="Durham M.E."/>
            <person name="Foxe J.M."/>
            <person name="Go M."/>
            <person name="Henderson B.A."/>
            <person name="Jones I.B."/>
            <person name="McGettigan J.A."/>
            <person name="Micheletti S.J."/>
            <person name="Nasrallah M.E."/>
            <person name="Ortiz D."/>
            <person name="Piller C.R."/>
            <person name="Privatt S.R."/>
            <person name="Schneider S.L."/>
            <person name="Sharp S."/>
            <person name="Smith T.C."/>
            <person name="Stanton J.D."/>
            <person name="Ullery H.E."/>
            <person name="Wilson R.J."/>
            <person name="Serrano M.G."/>
            <person name="Buck G."/>
            <person name="Lee V."/>
            <person name="Wang Y."/>
            <person name="Carvalho R."/>
            <person name="Voegtly L."/>
            <person name="Shi R."/>
            <person name="Duckworth R."/>
            <person name="Johnson A."/>
            <person name="Loviza R."/>
            <person name="Walstead R."/>
            <person name="Shah Z."/>
            <person name="Kiflezghi M."/>
            <person name="Wade K."/>
            <person name="Ball S.L."/>
            <person name="Bradley K.W."/>
            <person name="Asai D.J."/>
            <person name="Bowman C.A."/>
            <person name="Russell D.A."/>
            <person name="Pope W.H."/>
            <person name="Jacobs-Sera D."/>
            <person name="Hendrix R.W."/>
            <person name="Hatfull G.F."/>
        </authorList>
    </citation>
    <scope>NUCLEOTIDE SEQUENCE [LARGE SCALE GENOMIC DNA]</scope>
    <source>
        <strain evidence="3 4">DSM 27648</strain>
    </source>
</reference>
<dbReference type="RefSeq" id="WP_146649369.1">
    <property type="nucleotide sequence ID" value="NZ_CP012333.1"/>
</dbReference>
<sequence length="589" mass="62438">MTRLSFSVAFVSVCAIVGASASCTSEGRSFTEEQPDRLGSDAGVVDPPPSCQGLRCSRDLKRVVDGCTEAVVEECGPEKGCAKGACVDPCIAAEVAKGSAGCSFFTLPPDDPTYGAGSCFAAMVANTWDLPVTITAEYGAAPLDLSQSLFTAEMNGTDVKYTKLDGPLPPGQVALVFLSESHPAQSACPEGIVGAFNGDPIDHGTTVTKAFSIKTTAPVSAYSIFPYGGAKAFFPTATLLLPSSSWTTNYVAVNGWPMTRDRFGEPIGAPTLQIVASSDDTEVRMRPTADIYDGANVVGVAAGKTAVWKLARGQVLQITQPEELTGSPIESTKPIGVFGGSRCTLVPGPVQACDILQQQIPPLSQWGSEYALVPYRDRFGGQFERREVVPYRIVGAVDGTVLSYDPERPREAPATLRAGEVVSFTTDQLLVVKSQDADHPFYTSVMMTGALFNSGASAPNDGDPDFVNVVPTDQYLDRYVFFADYVYPETSLTLVRRKTAKGFMPVELDCLGEVNSFRPLGSAGEYEYAWVDLTKGFNSASGTCGAGRREAKSDGPFSVTVWGMGYCASYGYAGGSGSRPITKVEVTVH</sequence>
<evidence type="ECO:0000259" key="2">
    <source>
        <dbReference type="Pfam" id="PF17517"/>
    </source>
</evidence>
<dbReference type="PANTHER" id="PTHR46534:SF1">
    <property type="entry name" value="IGGFC-BINDING PROTEIN N-TERMINAL DOMAIN-CONTAINING PROTEIN"/>
    <property type="match status" value="1"/>
</dbReference>
<dbReference type="InterPro" id="IPR035234">
    <property type="entry name" value="IgGFc-bd_N"/>
</dbReference>
<dbReference type="PANTHER" id="PTHR46534">
    <property type="entry name" value="IGGFC_BINDING DOMAIN-CONTAINING PROTEIN"/>
    <property type="match status" value="1"/>
</dbReference>
<dbReference type="KEGG" id="llu:AKJ09_05070"/>
<accession>A0A0K1PYE7</accession>
<dbReference type="EMBL" id="CP012333">
    <property type="protein sequence ID" value="AKU98406.1"/>
    <property type="molecule type" value="Genomic_DNA"/>
</dbReference>
<name>A0A0K1PYE7_9BACT</name>
<feature type="signal peptide" evidence="1">
    <location>
        <begin position="1"/>
        <end position="21"/>
    </location>
</feature>
<evidence type="ECO:0000256" key="1">
    <source>
        <dbReference type="SAM" id="SignalP"/>
    </source>
</evidence>